<dbReference type="PANTHER" id="PTHR13778">
    <property type="entry name" value="GLYCOSYLTRANSFERASE 8 DOMAIN-CONTAINING PROTEIN"/>
    <property type="match status" value="1"/>
</dbReference>
<proteinExistence type="predicted"/>
<evidence type="ECO:0000313" key="5">
    <source>
        <dbReference type="Proteomes" id="UP000487989"/>
    </source>
</evidence>
<dbReference type="Gene3D" id="3.90.550.10">
    <property type="entry name" value="Spore Coat Polysaccharide Biosynthesis Protein SpsA, Chain A"/>
    <property type="match status" value="1"/>
</dbReference>
<dbReference type="InterPro" id="IPR002495">
    <property type="entry name" value="Glyco_trans_8"/>
</dbReference>
<protein>
    <recommendedName>
        <fullName evidence="6">Glycosyltransferase family 8 protein</fullName>
    </recommendedName>
</protein>
<dbReference type="GO" id="GO:0046872">
    <property type="term" value="F:metal ion binding"/>
    <property type="evidence" value="ECO:0007669"/>
    <property type="project" value="UniProtKB-KW"/>
</dbReference>
<evidence type="ECO:0008006" key="6">
    <source>
        <dbReference type="Google" id="ProtNLM"/>
    </source>
</evidence>
<evidence type="ECO:0000256" key="1">
    <source>
        <dbReference type="ARBA" id="ARBA00022676"/>
    </source>
</evidence>
<keyword evidence="3" id="KW-0479">Metal-binding</keyword>
<dbReference type="EMBL" id="WCTJ01000018">
    <property type="protein sequence ID" value="KAB4252620.1"/>
    <property type="molecule type" value="Genomic_DNA"/>
</dbReference>
<keyword evidence="1" id="KW-0328">Glycosyltransferase</keyword>
<dbReference type="CDD" id="cd04194">
    <property type="entry name" value="GT8_A4GalT_like"/>
    <property type="match status" value="1"/>
</dbReference>
<dbReference type="SUPFAM" id="SSF53448">
    <property type="entry name" value="Nucleotide-diphospho-sugar transferases"/>
    <property type="match status" value="1"/>
</dbReference>
<evidence type="ECO:0000256" key="2">
    <source>
        <dbReference type="ARBA" id="ARBA00022679"/>
    </source>
</evidence>
<comment type="caution">
    <text evidence="4">The sequence shown here is derived from an EMBL/GenBank/DDBJ whole genome shotgun (WGS) entry which is preliminary data.</text>
</comment>
<dbReference type="AlphaFoldDB" id="A0A6I0LZN6"/>
<dbReference type="Proteomes" id="UP000487989">
    <property type="component" value="Unassembled WGS sequence"/>
</dbReference>
<reference evidence="4 5" key="1">
    <citation type="journal article" date="2019" name="Nat. Med.">
        <title>A library of human gut bacterial isolates paired with longitudinal multiomics data enables mechanistic microbiome research.</title>
        <authorList>
            <person name="Poyet M."/>
            <person name="Groussin M."/>
            <person name="Gibbons S.M."/>
            <person name="Avila-Pacheco J."/>
            <person name="Jiang X."/>
            <person name="Kearney S.M."/>
            <person name="Perrotta A.R."/>
            <person name="Berdy B."/>
            <person name="Zhao S."/>
            <person name="Lieberman T.D."/>
            <person name="Swanson P.K."/>
            <person name="Smith M."/>
            <person name="Roesemann S."/>
            <person name="Alexander J.E."/>
            <person name="Rich S.A."/>
            <person name="Livny J."/>
            <person name="Vlamakis H."/>
            <person name="Clish C."/>
            <person name="Bullock K."/>
            <person name="Deik A."/>
            <person name="Scott J."/>
            <person name="Pierce K.A."/>
            <person name="Xavier R.J."/>
            <person name="Alm E.J."/>
        </authorList>
    </citation>
    <scope>NUCLEOTIDE SEQUENCE [LARGE SCALE GENOMIC DNA]</scope>
    <source>
        <strain evidence="4 5">BIOML-A3</strain>
    </source>
</reference>
<dbReference type="Pfam" id="PF01501">
    <property type="entry name" value="Glyco_transf_8"/>
    <property type="match status" value="1"/>
</dbReference>
<evidence type="ECO:0000313" key="4">
    <source>
        <dbReference type="EMBL" id="KAB4252620.1"/>
    </source>
</evidence>
<dbReference type="InterPro" id="IPR050748">
    <property type="entry name" value="Glycosyltrans_8_dom-fam"/>
</dbReference>
<name>A0A6I0LZN6_BACUN</name>
<keyword evidence="2" id="KW-0808">Transferase</keyword>
<dbReference type="RefSeq" id="WP_151881715.1">
    <property type="nucleotide sequence ID" value="NZ_WCTH01000041.1"/>
</dbReference>
<dbReference type="GO" id="GO:0016757">
    <property type="term" value="F:glycosyltransferase activity"/>
    <property type="evidence" value="ECO:0007669"/>
    <property type="project" value="UniProtKB-KW"/>
</dbReference>
<dbReference type="InterPro" id="IPR029044">
    <property type="entry name" value="Nucleotide-diphossugar_trans"/>
</dbReference>
<evidence type="ECO:0000256" key="3">
    <source>
        <dbReference type="ARBA" id="ARBA00022723"/>
    </source>
</evidence>
<gene>
    <name evidence="4" type="ORF">GAP48_12105</name>
</gene>
<accession>A0A6I0LZN6</accession>
<dbReference type="PANTHER" id="PTHR13778:SF47">
    <property type="entry name" value="LIPOPOLYSACCHARIDE 1,3-GALACTOSYLTRANSFERASE"/>
    <property type="match status" value="1"/>
</dbReference>
<sequence length="315" mass="37051">MHYNIVIVSDEGYIQHAAVMLLSLFDHNKGKDFHVYLLTNGITVSTESRLREICLRANASLIVINPEEVLGDCLGINLKKLPIGQWTTMMYYKLFIPLVLPQTEDRCLFLDVDMIINDDIELLYQWNLHGSAIAAAEDIPDCIKTKERLHMEQADKYINSGVMVCDLNAWRQMEKEHPIFDFVLSVAHRIINEQDVIALYFKGKLEFLPIRWNMTTFYFAWKPKIFAEYIGELPDAKRHPAIIHFAAPIKPWFRDSQHPYRKLYRKYLALTPWANEWKFPIYEQLTPHQRFNRHIKNLINRFGFPLEDGFTPPVR</sequence>
<organism evidence="4 5">
    <name type="scientific">Bacteroides uniformis</name>
    <dbReference type="NCBI Taxonomy" id="820"/>
    <lineage>
        <taxon>Bacteria</taxon>
        <taxon>Pseudomonadati</taxon>
        <taxon>Bacteroidota</taxon>
        <taxon>Bacteroidia</taxon>
        <taxon>Bacteroidales</taxon>
        <taxon>Bacteroidaceae</taxon>
        <taxon>Bacteroides</taxon>
    </lineage>
</organism>